<evidence type="ECO:0000313" key="3">
    <source>
        <dbReference type="Proteomes" id="UP000277580"/>
    </source>
</evidence>
<proteinExistence type="predicted"/>
<dbReference type="OrthoDB" id="5414496at2759"/>
<reference evidence="2 3" key="1">
    <citation type="journal article" date="2018" name="Nat. Ecol. Evol.">
        <title>Pezizomycetes genomes reveal the molecular basis of ectomycorrhizal truffle lifestyle.</title>
        <authorList>
            <person name="Murat C."/>
            <person name="Payen T."/>
            <person name="Noel B."/>
            <person name="Kuo A."/>
            <person name="Morin E."/>
            <person name="Chen J."/>
            <person name="Kohler A."/>
            <person name="Krizsan K."/>
            <person name="Balestrini R."/>
            <person name="Da Silva C."/>
            <person name="Montanini B."/>
            <person name="Hainaut M."/>
            <person name="Levati E."/>
            <person name="Barry K.W."/>
            <person name="Belfiori B."/>
            <person name="Cichocki N."/>
            <person name="Clum A."/>
            <person name="Dockter R.B."/>
            <person name="Fauchery L."/>
            <person name="Guy J."/>
            <person name="Iotti M."/>
            <person name="Le Tacon F."/>
            <person name="Lindquist E.A."/>
            <person name="Lipzen A."/>
            <person name="Malagnac F."/>
            <person name="Mello A."/>
            <person name="Molinier V."/>
            <person name="Miyauchi S."/>
            <person name="Poulain J."/>
            <person name="Riccioni C."/>
            <person name="Rubini A."/>
            <person name="Sitrit Y."/>
            <person name="Splivallo R."/>
            <person name="Traeger S."/>
            <person name="Wang M."/>
            <person name="Zifcakova L."/>
            <person name="Wipf D."/>
            <person name="Zambonelli A."/>
            <person name="Paolocci F."/>
            <person name="Nowrousian M."/>
            <person name="Ottonello S."/>
            <person name="Baldrian P."/>
            <person name="Spatafora J.W."/>
            <person name="Henrissat B."/>
            <person name="Nagy L.G."/>
            <person name="Aury J.M."/>
            <person name="Wincker P."/>
            <person name="Grigoriev I.V."/>
            <person name="Bonfante P."/>
            <person name="Martin F.M."/>
        </authorList>
    </citation>
    <scope>NUCLEOTIDE SEQUENCE [LARGE SCALE GENOMIC DNA]</scope>
    <source>
        <strain evidence="2 3">CCBAS932</strain>
    </source>
</reference>
<accession>A0A3N4KX53</accession>
<feature type="compositionally biased region" description="Acidic residues" evidence="1">
    <location>
        <begin position="252"/>
        <end position="270"/>
    </location>
</feature>
<dbReference type="AlphaFoldDB" id="A0A3N4KX53"/>
<dbReference type="Proteomes" id="UP000277580">
    <property type="component" value="Unassembled WGS sequence"/>
</dbReference>
<sequence>MIVNLEIRHNTATAAITASPDDSSLVSTLIPLIQPTVPYPPTKWDLCFGSVCLLPTRTLLSYHIHDGANLWVRPRAHSLDTGVFPLTLRFKQAGGKHTVQLALTTEYTVDAVKRELRMVVGETRSTGFCLYRKRDEAKRGDVERGLEVGAEEEMRRGVEMEAGKTLGECGVEDGEVLVWGFDKSVTREVRRKARKAKEKAKERVKGLKGRYRGKNVGVKNTDGGVNDERVINTNTDGEGASQSARVVVQSMGEDEWDSEDEEGEEAGVNG</sequence>
<evidence type="ECO:0008006" key="4">
    <source>
        <dbReference type="Google" id="ProtNLM"/>
    </source>
</evidence>
<dbReference type="SUPFAM" id="SSF54236">
    <property type="entry name" value="Ubiquitin-like"/>
    <property type="match status" value="1"/>
</dbReference>
<dbReference type="InterPro" id="IPR029071">
    <property type="entry name" value="Ubiquitin-like_domsf"/>
</dbReference>
<protein>
    <recommendedName>
        <fullName evidence="4">Ubiquitin-like domain-containing protein</fullName>
    </recommendedName>
</protein>
<feature type="compositionally biased region" description="Polar residues" evidence="1">
    <location>
        <begin position="231"/>
        <end position="244"/>
    </location>
</feature>
<gene>
    <name evidence="2" type="ORF">P167DRAFT_547201</name>
</gene>
<evidence type="ECO:0000313" key="2">
    <source>
        <dbReference type="EMBL" id="RPB10355.1"/>
    </source>
</evidence>
<organism evidence="2 3">
    <name type="scientific">Morchella conica CCBAS932</name>
    <dbReference type="NCBI Taxonomy" id="1392247"/>
    <lineage>
        <taxon>Eukaryota</taxon>
        <taxon>Fungi</taxon>
        <taxon>Dikarya</taxon>
        <taxon>Ascomycota</taxon>
        <taxon>Pezizomycotina</taxon>
        <taxon>Pezizomycetes</taxon>
        <taxon>Pezizales</taxon>
        <taxon>Morchellaceae</taxon>
        <taxon>Morchella</taxon>
    </lineage>
</organism>
<evidence type="ECO:0000256" key="1">
    <source>
        <dbReference type="SAM" id="MobiDB-lite"/>
    </source>
</evidence>
<dbReference type="EMBL" id="ML119143">
    <property type="protein sequence ID" value="RPB10355.1"/>
    <property type="molecule type" value="Genomic_DNA"/>
</dbReference>
<name>A0A3N4KX53_9PEZI</name>
<keyword evidence="3" id="KW-1185">Reference proteome</keyword>
<feature type="region of interest" description="Disordered" evidence="1">
    <location>
        <begin position="213"/>
        <end position="270"/>
    </location>
</feature>
<dbReference type="InParanoid" id="A0A3N4KX53"/>